<name>A0A8X6RI68_TRICX</name>
<dbReference type="EMBL" id="BMAU01021188">
    <property type="protein sequence ID" value="GFX95741.1"/>
    <property type="molecule type" value="Genomic_DNA"/>
</dbReference>
<keyword evidence="2" id="KW-1185">Reference proteome</keyword>
<gene>
    <name evidence="1" type="primary">AVEN_15112_1</name>
    <name evidence="1" type="ORF">TNCV_4886671</name>
</gene>
<dbReference type="InterPro" id="IPR043502">
    <property type="entry name" value="DNA/RNA_pol_sf"/>
</dbReference>
<evidence type="ECO:0000313" key="1">
    <source>
        <dbReference type="EMBL" id="GFX95741.1"/>
    </source>
</evidence>
<evidence type="ECO:0000313" key="2">
    <source>
        <dbReference type="Proteomes" id="UP000887159"/>
    </source>
</evidence>
<proteinExistence type="predicted"/>
<accession>A0A8X6RI68</accession>
<organism evidence="1 2">
    <name type="scientific">Trichonephila clavipes</name>
    <name type="common">Golden silk orbweaver</name>
    <name type="synonym">Nephila clavipes</name>
    <dbReference type="NCBI Taxonomy" id="2585209"/>
    <lineage>
        <taxon>Eukaryota</taxon>
        <taxon>Metazoa</taxon>
        <taxon>Ecdysozoa</taxon>
        <taxon>Arthropoda</taxon>
        <taxon>Chelicerata</taxon>
        <taxon>Arachnida</taxon>
        <taxon>Araneae</taxon>
        <taxon>Araneomorphae</taxon>
        <taxon>Entelegynae</taxon>
        <taxon>Araneoidea</taxon>
        <taxon>Nephilidae</taxon>
        <taxon>Trichonephila</taxon>
    </lineage>
</organism>
<dbReference type="Proteomes" id="UP000887159">
    <property type="component" value="Unassembled WGS sequence"/>
</dbReference>
<dbReference type="InterPro" id="IPR005312">
    <property type="entry name" value="DUF1759"/>
</dbReference>
<comment type="caution">
    <text evidence="1">The sequence shown here is derived from an EMBL/GenBank/DDBJ whole genome shotgun (WGS) entry which is preliminary data.</text>
</comment>
<dbReference type="AlphaFoldDB" id="A0A8X6RI68"/>
<dbReference type="GO" id="GO:0071897">
    <property type="term" value="P:DNA biosynthetic process"/>
    <property type="evidence" value="ECO:0007669"/>
    <property type="project" value="UniProtKB-ARBA"/>
</dbReference>
<dbReference type="Pfam" id="PF03564">
    <property type="entry name" value="DUF1759"/>
    <property type="match status" value="1"/>
</dbReference>
<reference evidence="1" key="1">
    <citation type="submission" date="2020-08" db="EMBL/GenBank/DDBJ databases">
        <title>Multicomponent nature underlies the extraordinary mechanical properties of spider dragline silk.</title>
        <authorList>
            <person name="Kono N."/>
            <person name="Nakamura H."/>
            <person name="Mori M."/>
            <person name="Yoshida Y."/>
            <person name="Ohtoshi R."/>
            <person name="Malay A.D."/>
            <person name="Moran D.A.P."/>
            <person name="Tomita M."/>
            <person name="Numata K."/>
            <person name="Arakawa K."/>
        </authorList>
    </citation>
    <scope>NUCLEOTIDE SEQUENCE</scope>
</reference>
<sequence length="741" mass="85501">MAPTKGKKRLEDNYYEFSVLEEFVEDVEYENFTNSKDLADLALEKIESHLTSINSKLQFEENKSKVNAYSNINLPKYDLPQFADIQKLQYLQNAVTSDASRLIKGFAITHENYKQAWETLLNRYDNQRELAFSQCKRFFSLRNVKPTSESIWAMINVCNEVLRNFKTLGLECNQLVELLLVFSLQDKLEDSIKVKWELTLEDKIFPSLNKFLSFLEKQARSLQGIKITPLNEKSNKVSHKPYSLKTTVESDDSCKLCFSSHSLHRCEKFLKININNHWNFVKKSKLCFNCLRGNPNVSSCKFTTSCRACKQRHHTVLHQFQSSPREIPVSNSNQNLAATSDQNVVQPLATSQEQFCLAGQMNYSNSILLSTAIVRVKNSQGQKYYILGLDNKVAAYATKRVELQLSPHLSQDIFAVNALVVKELTCNLPNFIVSKFDWPHINGLQLADPSFYISRPVDMIMGADIFFDLILYGKISGTKNQPSALNSKLGWLLSGKVSTACQSEKKVMSLINCHALLDLQNQIAKFWEVESIPDASNLSEEDQRVEKFYLDHTRRNRDGRYVVSLPFKNDNALGDSKVQAKRRFFSLEKRLQANPELRDRYVKFMQDYEHLGHMQLVPNSELSKPFSKCFYLPHFGVVREQSETTKLRVVFDAFAKTDSNLSLNDILHTGPKLQNELFNILLKFRCHRIALTGDIKKMFRQILVNEDDVKFQRIFWREIPEEPLREYRLLTVTYGTACAPY</sequence>
<dbReference type="PANTHER" id="PTHR47331">
    <property type="entry name" value="PHD-TYPE DOMAIN-CONTAINING PROTEIN"/>
    <property type="match status" value="1"/>
</dbReference>
<dbReference type="PANTHER" id="PTHR47331:SF5">
    <property type="entry name" value="RIBONUCLEASE H"/>
    <property type="match status" value="1"/>
</dbReference>
<protein>
    <submittedName>
        <fullName evidence="1">DUF1758 domain-containing protein</fullName>
    </submittedName>
</protein>
<dbReference type="SUPFAM" id="SSF56672">
    <property type="entry name" value="DNA/RNA polymerases"/>
    <property type="match status" value="1"/>
</dbReference>